<dbReference type="EMBL" id="JAAWVQ010134531">
    <property type="protein sequence ID" value="MBN3284214.1"/>
    <property type="molecule type" value="Genomic_DNA"/>
</dbReference>
<dbReference type="SUPFAM" id="SSF55811">
    <property type="entry name" value="Nudix"/>
    <property type="match status" value="1"/>
</dbReference>
<dbReference type="InterPro" id="IPR000086">
    <property type="entry name" value="NUDIX_hydrolase_dom"/>
</dbReference>
<dbReference type="PANTHER" id="PTHR23114:SF17">
    <property type="entry name" value="M7GPPPN-MRNA HYDROLASE"/>
    <property type="match status" value="1"/>
</dbReference>
<evidence type="ECO:0000313" key="3">
    <source>
        <dbReference type="Proteomes" id="UP001166093"/>
    </source>
</evidence>
<accession>A0ABS2YBZ7</accession>
<feature type="non-terminal residue" evidence="2">
    <location>
        <position position="1"/>
    </location>
</feature>
<feature type="domain" description="Nudix hydrolase" evidence="1">
    <location>
        <begin position="50"/>
        <end position="97"/>
    </location>
</feature>
<evidence type="ECO:0000259" key="1">
    <source>
        <dbReference type="Pfam" id="PF00293"/>
    </source>
</evidence>
<dbReference type="InterPro" id="IPR015797">
    <property type="entry name" value="NUDIX_hydrolase-like_dom_sf"/>
</dbReference>
<gene>
    <name evidence="2" type="primary">Dcp2_0</name>
    <name evidence="2" type="ORF">GTO93_0014765</name>
</gene>
<protein>
    <submittedName>
        <fullName evidence="2">DCP2 hydrolase</fullName>
    </submittedName>
</protein>
<dbReference type="Gene3D" id="1.10.10.1050">
    <property type="entry name" value="Dcp2, box A domain"/>
    <property type="match status" value="1"/>
</dbReference>
<organism evidence="2 3">
    <name type="scientific">Polyodon spathula</name>
    <name type="common">North American paddlefish</name>
    <name type="synonym">Squalus spathula</name>
    <dbReference type="NCBI Taxonomy" id="7913"/>
    <lineage>
        <taxon>Eukaryota</taxon>
        <taxon>Metazoa</taxon>
        <taxon>Chordata</taxon>
        <taxon>Craniata</taxon>
        <taxon>Vertebrata</taxon>
        <taxon>Euteleostomi</taxon>
        <taxon>Actinopterygii</taxon>
        <taxon>Chondrostei</taxon>
        <taxon>Acipenseriformes</taxon>
        <taxon>Polyodontidae</taxon>
        <taxon>Polyodon</taxon>
    </lineage>
</organism>
<dbReference type="InterPro" id="IPR036189">
    <property type="entry name" value="DCP2_BoxA_sf"/>
</dbReference>
<name>A0ABS2YBZ7_POLSP</name>
<proteinExistence type="predicted"/>
<feature type="non-terminal residue" evidence="2">
    <location>
        <position position="133"/>
    </location>
</feature>
<keyword evidence="2" id="KW-0378">Hydrolase</keyword>
<dbReference type="GO" id="GO:0016787">
    <property type="term" value="F:hydrolase activity"/>
    <property type="evidence" value="ECO:0007669"/>
    <property type="project" value="UniProtKB-KW"/>
</dbReference>
<sequence length="133" mass="15098">MQNSPGLPHESSISPLTSFVLFNHCPFLLPHGEDVQKVLDQWKEYKMGVPTYGAIILDETLENVLLVQGYLAKSGWGFPKGKVNKEEAPHDCAVREVSLVKRLFENFHFVSWALSLNLFLLFKYYLKSVVLTG</sequence>
<evidence type="ECO:0000313" key="2">
    <source>
        <dbReference type="EMBL" id="MBN3284214.1"/>
    </source>
</evidence>
<keyword evidence="3" id="KW-1185">Reference proteome</keyword>
<dbReference type="Proteomes" id="UP001166093">
    <property type="component" value="Unassembled WGS sequence"/>
</dbReference>
<dbReference type="Pfam" id="PF00293">
    <property type="entry name" value="NUDIX"/>
    <property type="match status" value="1"/>
</dbReference>
<reference evidence="2" key="1">
    <citation type="journal article" date="2021" name="Cell">
        <title>Tracing the genetic footprints of vertebrate landing in non-teleost ray-finned fishes.</title>
        <authorList>
            <person name="Bi X."/>
            <person name="Wang K."/>
            <person name="Yang L."/>
            <person name="Pan H."/>
            <person name="Jiang H."/>
            <person name="Wei Q."/>
            <person name="Fang M."/>
            <person name="Yu H."/>
            <person name="Zhu C."/>
            <person name="Cai Y."/>
            <person name="He Y."/>
            <person name="Gan X."/>
            <person name="Zeng H."/>
            <person name="Yu D."/>
            <person name="Zhu Y."/>
            <person name="Jiang H."/>
            <person name="Qiu Q."/>
            <person name="Yang H."/>
            <person name="Zhang Y.E."/>
            <person name="Wang W."/>
            <person name="Zhu M."/>
            <person name="He S."/>
            <person name="Zhang G."/>
        </authorList>
    </citation>
    <scope>NUCLEOTIDE SEQUENCE</scope>
    <source>
        <strain evidence="2">Pddl_001</strain>
    </source>
</reference>
<dbReference type="Gene3D" id="3.90.79.10">
    <property type="entry name" value="Nucleoside Triphosphate Pyrophosphohydrolase"/>
    <property type="match status" value="1"/>
</dbReference>
<dbReference type="PANTHER" id="PTHR23114">
    <property type="entry name" value="M7GPPPN-MRNA HYDROLASE"/>
    <property type="match status" value="1"/>
</dbReference>
<comment type="caution">
    <text evidence="2">The sequence shown here is derived from an EMBL/GenBank/DDBJ whole genome shotgun (WGS) entry which is preliminary data.</text>
</comment>